<dbReference type="eggNOG" id="COG0527">
    <property type="taxonomic scope" value="Bacteria"/>
</dbReference>
<dbReference type="InterPro" id="IPR001048">
    <property type="entry name" value="Asp/Glu/Uridylate_kinase"/>
</dbReference>
<dbReference type="PROSITE" id="PS00324">
    <property type="entry name" value="ASPARTOKINASE"/>
    <property type="match status" value="1"/>
</dbReference>
<comment type="pathway">
    <text evidence="10">Amino-acid biosynthesis; L-threonine biosynthesis; L-threonine from L-aspartate: step 1/5.</text>
</comment>
<accession>U1FNJ6</accession>
<evidence type="ECO:0000256" key="6">
    <source>
        <dbReference type="ARBA" id="ARBA00022840"/>
    </source>
</evidence>
<comment type="catalytic activity">
    <reaction evidence="7 9">
        <text>L-aspartate + ATP = 4-phospho-L-aspartate + ADP</text>
        <dbReference type="Rhea" id="RHEA:23776"/>
        <dbReference type="ChEBI" id="CHEBI:29991"/>
        <dbReference type="ChEBI" id="CHEBI:30616"/>
        <dbReference type="ChEBI" id="CHEBI:57535"/>
        <dbReference type="ChEBI" id="CHEBI:456216"/>
        <dbReference type="EC" id="2.7.2.4"/>
    </reaction>
</comment>
<dbReference type="Proteomes" id="UP000016646">
    <property type="component" value="Unassembled WGS sequence"/>
</dbReference>
<keyword evidence="3 9" id="KW-0808">Transferase</keyword>
<keyword evidence="5 9" id="KW-0418">Kinase</keyword>
<evidence type="ECO:0000256" key="5">
    <source>
        <dbReference type="ARBA" id="ARBA00022777"/>
    </source>
</evidence>
<dbReference type="InterPro" id="IPR045865">
    <property type="entry name" value="ACT-like_dom_sf"/>
</dbReference>
<proteinExistence type="inferred from homology"/>
<dbReference type="EC" id="2.7.2.4" evidence="9"/>
<evidence type="ECO:0000256" key="2">
    <source>
        <dbReference type="ARBA" id="ARBA00010122"/>
    </source>
</evidence>
<evidence type="ECO:0000256" key="10">
    <source>
        <dbReference type="RuleBase" id="RU004249"/>
    </source>
</evidence>
<evidence type="ECO:0000313" key="13">
    <source>
        <dbReference type="EMBL" id="ERJ98210.1"/>
    </source>
</evidence>
<dbReference type="PROSITE" id="PS51671">
    <property type="entry name" value="ACT"/>
    <property type="match status" value="1"/>
</dbReference>
<feature type="binding site" evidence="8">
    <location>
        <position position="58"/>
    </location>
    <ligand>
        <name>substrate</name>
    </ligand>
</feature>
<dbReference type="NCBIfam" id="TIGR00657">
    <property type="entry name" value="asp_kinases"/>
    <property type="match status" value="1"/>
</dbReference>
<dbReference type="Gene3D" id="3.30.70.260">
    <property type="match status" value="2"/>
</dbReference>
<dbReference type="InterPro" id="IPR054352">
    <property type="entry name" value="ACT_Aspartokinase"/>
</dbReference>
<comment type="similarity">
    <text evidence="2 9">Belongs to the aspartokinase family.</text>
</comment>
<keyword evidence="10" id="KW-0028">Amino-acid biosynthesis</keyword>
<keyword evidence="4 8" id="KW-0547">Nucleotide-binding</keyword>
<dbReference type="AlphaFoldDB" id="U1FNJ6"/>
<protein>
    <recommendedName>
        <fullName evidence="9">Aspartokinase</fullName>
        <ecNumber evidence="9">2.7.2.4</ecNumber>
    </recommendedName>
</protein>
<evidence type="ECO:0000313" key="14">
    <source>
        <dbReference type="Proteomes" id="UP000016412"/>
    </source>
</evidence>
<evidence type="ECO:0000256" key="1">
    <source>
        <dbReference type="ARBA" id="ARBA00004766"/>
    </source>
</evidence>
<dbReference type="InterPro" id="IPR005260">
    <property type="entry name" value="Asp_kin_monofn"/>
</dbReference>
<comment type="pathway">
    <text evidence="10">Amino-acid biosynthesis; L-methionine biosynthesis via de novo pathway; L-homoserine from L-aspartate: step 1/3.</text>
</comment>
<evidence type="ECO:0000256" key="7">
    <source>
        <dbReference type="ARBA" id="ARBA00047872"/>
    </source>
</evidence>
<comment type="caution">
    <text evidence="12">The sequence shown here is derived from an EMBL/GenBank/DDBJ whole genome shotgun (WGS) entry which is preliminary data.</text>
</comment>
<dbReference type="UniPathway" id="UPA00050">
    <property type="reaction ID" value="UER00461"/>
</dbReference>
<organism evidence="12 14">
    <name type="scientific">Treponema socranskii subsp. socranskii VPI DR56BR1116 = ATCC 35536</name>
    <dbReference type="NCBI Taxonomy" id="1125725"/>
    <lineage>
        <taxon>Bacteria</taxon>
        <taxon>Pseudomonadati</taxon>
        <taxon>Spirochaetota</taxon>
        <taxon>Spirochaetia</taxon>
        <taxon>Spirochaetales</taxon>
        <taxon>Treponemataceae</taxon>
        <taxon>Treponema</taxon>
    </lineage>
</organism>
<dbReference type="PANTHER" id="PTHR21499:SF59">
    <property type="entry name" value="ASPARTOKINASE"/>
    <property type="match status" value="1"/>
</dbReference>
<dbReference type="CDD" id="cd04892">
    <property type="entry name" value="ACT_AK-like_2"/>
    <property type="match status" value="1"/>
</dbReference>
<feature type="binding site" evidence="8">
    <location>
        <position position="129"/>
    </location>
    <ligand>
        <name>substrate</name>
    </ligand>
</feature>
<feature type="binding site" evidence="8">
    <location>
        <begin position="20"/>
        <end position="23"/>
    </location>
    <ligand>
        <name>ATP</name>
        <dbReference type="ChEBI" id="CHEBI:30616"/>
    </ligand>
</feature>
<evidence type="ECO:0000313" key="15">
    <source>
        <dbReference type="Proteomes" id="UP000016646"/>
    </source>
</evidence>
<sequence length="456" mass="49222">MCKLAKDGAHCYSTAMIVMKFGGSSVANAERIRHVASIIKAYQKSRPVVVLSAMGDTTDHLLEAADKALGGVVSMEQIASLHFETLRELGLPSGTIEDLINELTQLLTGISMIKELTKRTRDYLVSFGERMSVRIASAYLTKEGIPALAYDAWDIGIVSDGNFMSAELLDEVWQSIPEHLHAYASGKDERIPVVTGFIAKDKSGNITTLGRGGSDLTATIIGAATGAEEIQTWKDVDGIMTSDPRICPDAKPVREVTYEEAQELAFFGAQVLHPRSMLPCRRTATPVRVKNSYNIESPGSIIVETHNGKASPVCAITGVKHVTLIDIASTRMLGAVGFLAHIFNQFLKWNISIDVIATSEVSVSLTVNTKTDLSGLIRDLSDVAEVRTRSGKAIVSIICDALHSSAILAAGFKALSDENINVQMISQGASKVNISMIVDDEEADKTVRVLHKAYFA</sequence>
<keyword evidence="6 8" id="KW-0067">ATP-binding</keyword>
<dbReference type="SUPFAM" id="SSF53633">
    <property type="entry name" value="Carbamate kinase-like"/>
    <property type="match status" value="1"/>
</dbReference>
<gene>
    <name evidence="13" type="ORF">HMPREF0860_1798</name>
    <name evidence="12" type="ORF">HMPREF1325_0764</name>
</gene>
<dbReference type="GO" id="GO:0005829">
    <property type="term" value="C:cytosol"/>
    <property type="evidence" value="ECO:0007669"/>
    <property type="project" value="TreeGrafter"/>
</dbReference>
<evidence type="ECO:0000256" key="8">
    <source>
        <dbReference type="PIRSR" id="PIRSR000726-1"/>
    </source>
</evidence>
<feature type="domain" description="ACT" evidence="11">
    <location>
        <begin position="396"/>
        <end position="456"/>
    </location>
</feature>
<dbReference type="Gene3D" id="1.20.120.1320">
    <property type="entry name" value="Aspartokinase, catalytic domain"/>
    <property type="match status" value="1"/>
</dbReference>
<evidence type="ECO:0000256" key="4">
    <source>
        <dbReference type="ARBA" id="ARBA00022741"/>
    </source>
</evidence>
<dbReference type="Proteomes" id="UP000016412">
    <property type="component" value="Unassembled WGS sequence"/>
</dbReference>
<dbReference type="Pfam" id="PF00696">
    <property type="entry name" value="AA_kinase"/>
    <property type="match status" value="1"/>
</dbReference>
<dbReference type="PATRIC" id="fig|1125725.3.peg.517"/>
<comment type="pathway">
    <text evidence="1 10">Amino-acid biosynthesis; L-lysine biosynthesis via DAP pathway; (S)-tetrahydrodipicolinate from L-aspartate: step 1/4.</text>
</comment>
<dbReference type="InterPro" id="IPR002912">
    <property type="entry name" value="ACT_dom"/>
</dbReference>
<dbReference type="GO" id="GO:0009089">
    <property type="term" value="P:lysine biosynthetic process via diaminopimelate"/>
    <property type="evidence" value="ECO:0007669"/>
    <property type="project" value="UniProtKB-UniPathway"/>
</dbReference>
<dbReference type="InterPro" id="IPR001341">
    <property type="entry name" value="Asp_kinase"/>
</dbReference>
<dbReference type="PIRSF" id="PIRSF000726">
    <property type="entry name" value="Asp_kin"/>
    <property type="match status" value="1"/>
</dbReference>
<dbReference type="Pfam" id="PF22468">
    <property type="entry name" value="ACT_9"/>
    <property type="match status" value="1"/>
</dbReference>
<keyword evidence="15" id="KW-1185">Reference proteome</keyword>
<dbReference type="InterPro" id="IPR042199">
    <property type="entry name" value="AsparK_Bifunc_asparK/hSer_DH"/>
</dbReference>
<evidence type="ECO:0000313" key="12">
    <source>
        <dbReference type="EMBL" id="ERF61453.1"/>
    </source>
</evidence>
<evidence type="ECO:0000256" key="3">
    <source>
        <dbReference type="ARBA" id="ARBA00022679"/>
    </source>
</evidence>
<dbReference type="FunFam" id="1.20.120.1320:FF:000001">
    <property type="entry name" value="Aspartokinase"/>
    <property type="match status" value="1"/>
</dbReference>
<dbReference type="SUPFAM" id="SSF55021">
    <property type="entry name" value="ACT-like"/>
    <property type="match status" value="2"/>
</dbReference>
<dbReference type="Gene3D" id="3.40.1160.10">
    <property type="entry name" value="Acetylglutamate kinase-like"/>
    <property type="match status" value="1"/>
</dbReference>
<evidence type="ECO:0000259" key="11">
    <source>
        <dbReference type="PROSITE" id="PS51671"/>
    </source>
</evidence>
<dbReference type="GO" id="GO:0009090">
    <property type="term" value="P:homoserine biosynthetic process"/>
    <property type="evidence" value="ECO:0007669"/>
    <property type="project" value="TreeGrafter"/>
</dbReference>
<dbReference type="STRING" id="1125725.HMPREF1325_0764"/>
<dbReference type="InterPro" id="IPR036393">
    <property type="entry name" value="AceGlu_kinase-like_sf"/>
</dbReference>
<dbReference type="PANTHER" id="PTHR21499">
    <property type="entry name" value="ASPARTATE KINASE"/>
    <property type="match status" value="1"/>
</dbReference>
<dbReference type="GO" id="GO:0009088">
    <property type="term" value="P:threonine biosynthetic process"/>
    <property type="evidence" value="ECO:0007669"/>
    <property type="project" value="UniProtKB-UniPathway"/>
</dbReference>
<name>U1FNJ6_TRESO</name>
<dbReference type="UniPathway" id="UPA00051">
    <property type="reaction ID" value="UER00462"/>
</dbReference>
<dbReference type="EMBL" id="AVQI01000082">
    <property type="protein sequence ID" value="ERJ98210.1"/>
    <property type="molecule type" value="Genomic_DNA"/>
</dbReference>
<evidence type="ECO:0000256" key="9">
    <source>
        <dbReference type="RuleBase" id="RU003448"/>
    </source>
</evidence>
<reference evidence="14 15" key="1">
    <citation type="submission" date="2013-08" db="EMBL/GenBank/DDBJ databases">
        <authorList>
            <person name="Durkin A.S."/>
            <person name="Haft D.R."/>
            <person name="McCorrison J."/>
            <person name="Torralba M."/>
            <person name="Gillis M."/>
            <person name="Haft D.H."/>
            <person name="Methe B."/>
            <person name="Sutton G."/>
            <person name="Nelson K.E."/>
        </authorList>
    </citation>
    <scope>NUCLEOTIDE SEQUENCE [LARGE SCALE GENOMIC DNA]</scope>
    <source>
        <strain evidence="13 15">ATCC 35536</strain>
        <strain evidence="12 14">VPI DR56BR1116</strain>
    </source>
</reference>
<dbReference type="UniPathway" id="UPA00034">
    <property type="reaction ID" value="UER00015"/>
</dbReference>
<dbReference type="EMBL" id="AUZJ01000012">
    <property type="protein sequence ID" value="ERF61453.1"/>
    <property type="molecule type" value="Genomic_DNA"/>
</dbReference>
<dbReference type="GO" id="GO:0005524">
    <property type="term" value="F:ATP binding"/>
    <property type="evidence" value="ECO:0007669"/>
    <property type="project" value="UniProtKB-KW"/>
</dbReference>
<feature type="binding site" evidence="8">
    <location>
        <position position="245"/>
    </location>
    <ligand>
        <name>ATP</name>
        <dbReference type="ChEBI" id="CHEBI:30616"/>
    </ligand>
</feature>
<dbReference type="InterPro" id="IPR018042">
    <property type="entry name" value="Aspartate_kinase_CS"/>
</dbReference>
<dbReference type="GO" id="GO:0004072">
    <property type="term" value="F:aspartate kinase activity"/>
    <property type="evidence" value="ECO:0007669"/>
    <property type="project" value="UniProtKB-EC"/>
</dbReference>